<dbReference type="EMBL" id="CAKOFQ010007156">
    <property type="protein sequence ID" value="CAH1992802.1"/>
    <property type="molecule type" value="Genomic_DNA"/>
</dbReference>
<protein>
    <submittedName>
        <fullName evidence="1">Uncharacterized protein</fullName>
    </submittedName>
</protein>
<dbReference type="AlphaFoldDB" id="A0A9P0PT52"/>
<name>A0A9P0PT52_ACAOB</name>
<gene>
    <name evidence="1" type="ORF">ACAOBT_LOCUS21108</name>
</gene>
<sequence>MLSNMGQSIHKNDKSKFLIDSLDMFNVTEAVQNALHYWLCTL</sequence>
<evidence type="ECO:0000313" key="1">
    <source>
        <dbReference type="EMBL" id="CAH1992802.1"/>
    </source>
</evidence>
<reference evidence="1" key="1">
    <citation type="submission" date="2022-03" db="EMBL/GenBank/DDBJ databases">
        <authorList>
            <person name="Sayadi A."/>
        </authorList>
    </citation>
    <scope>NUCLEOTIDE SEQUENCE</scope>
</reference>
<accession>A0A9P0PT52</accession>
<organism evidence="1 2">
    <name type="scientific">Acanthoscelides obtectus</name>
    <name type="common">Bean weevil</name>
    <name type="synonym">Bruchus obtectus</name>
    <dbReference type="NCBI Taxonomy" id="200917"/>
    <lineage>
        <taxon>Eukaryota</taxon>
        <taxon>Metazoa</taxon>
        <taxon>Ecdysozoa</taxon>
        <taxon>Arthropoda</taxon>
        <taxon>Hexapoda</taxon>
        <taxon>Insecta</taxon>
        <taxon>Pterygota</taxon>
        <taxon>Neoptera</taxon>
        <taxon>Endopterygota</taxon>
        <taxon>Coleoptera</taxon>
        <taxon>Polyphaga</taxon>
        <taxon>Cucujiformia</taxon>
        <taxon>Chrysomeloidea</taxon>
        <taxon>Chrysomelidae</taxon>
        <taxon>Bruchinae</taxon>
        <taxon>Bruchini</taxon>
        <taxon>Acanthoscelides</taxon>
    </lineage>
</organism>
<proteinExistence type="predicted"/>
<comment type="caution">
    <text evidence="1">The sequence shown here is derived from an EMBL/GenBank/DDBJ whole genome shotgun (WGS) entry which is preliminary data.</text>
</comment>
<keyword evidence="2" id="KW-1185">Reference proteome</keyword>
<dbReference type="Proteomes" id="UP001152888">
    <property type="component" value="Unassembled WGS sequence"/>
</dbReference>
<evidence type="ECO:0000313" key="2">
    <source>
        <dbReference type="Proteomes" id="UP001152888"/>
    </source>
</evidence>